<dbReference type="PANTHER" id="PTHR36442:SF1">
    <property type="entry name" value="CYCLIC-DI-AMP PHOSPHODIESTERASE PGPH"/>
    <property type="match status" value="1"/>
</dbReference>
<keyword evidence="1" id="KW-0812">Transmembrane</keyword>
<keyword evidence="1" id="KW-0472">Membrane</keyword>
<evidence type="ECO:0000313" key="3">
    <source>
        <dbReference type="EMBL" id="MBB6478537.1"/>
    </source>
</evidence>
<comment type="caution">
    <text evidence="3">The sequence shown here is derived from an EMBL/GenBank/DDBJ whole genome shotgun (WGS) entry which is preliminary data.</text>
</comment>
<feature type="transmembrane region" description="Helical" evidence="1">
    <location>
        <begin position="436"/>
        <end position="456"/>
    </location>
</feature>
<name>A0A841R5W2_9SPIO</name>
<dbReference type="PROSITE" id="PS51831">
    <property type="entry name" value="HD"/>
    <property type="match status" value="1"/>
</dbReference>
<proteinExistence type="predicted"/>
<dbReference type="RefSeq" id="WP_184742470.1">
    <property type="nucleotide sequence ID" value="NZ_JACHGJ010000001.1"/>
</dbReference>
<dbReference type="AlphaFoldDB" id="A0A841R5W2"/>
<dbReference type="InterPro" id="IPR052722">
    <property type="entry name" value="PgpH_phosphodiesterase"/>
</dbReference>
<reference evidence="3 4" key="1">
    <citation type="submission" date="2020-08" db="EMBL/GenBank/DDBJ databases">
        <title>Genomic Encyclopedia of Type Strains, Phase IV (KMG-IV): sequencing the most valuable type-strain genomes for metagenomic binning, comparative biology and taxonomic classification.</title>
        <authorList>
            <person name="Goeker M."/>
        </authorList>
    </citation>
    <scope>NUCLEOTIDE SEQUENCE [LARGE SCALE GENOMIC DNA]</scope>
    <source>
        <strain evidence="3 4">DSM 2461</strain>
    </source>
</reference>
<dbReference type="InterPro" id="IPR003607">
    <property type="entry name" value="HD/PDEase_dom"/>
</dbReference>
<dbReference type="SMART" id="SM00471">
    <property type="entry name" value="HDc"/>
    <property type="match status" value="1"/>
</dbReference>
<dbReference type="InterPro" id="IPR006674">
    <property type="entry name" value="HD_domain"/>
</dbReference>
<keyword evidence="1" id="KW-1133">Transmembrane helix</keyword>
<dbReference type="InterPro" id="IPR006675">
    <property type="entry name" value="HDIG_dom"/>
</dbReference>
<feature type="transmembrane region" description="Helical" evidence="1">
    <location>
        <begin position="366"/>
        <end position="384"/>
    </location>
</feature>
<protein>
    <recommendedName>
        <fullName evidence="2">HD domain-containing protein</fullName>
    </recommendedName>
</protein>
<feature type="transmembrane region" description="Helical" evidence="1">
    <location>
        <begin position="305"/>
        <end position="328"/>
    </location>
</feature>
<dbReference type="Pfam" id="PF01966">
    <property type="entry name" value="HD"/>
    <property type="match status" value="1"/>
</dbReference>
<dbReference type="NCBIfam" id="TIGR00277">
    <property type="entry name" value="HDIG"/>
    <property type="match status" value="1"/>
</dbReference>
<evidence type="ECO:0000313" key="4">
    <source>
        <dbReference type="Proteomes" id="UP000587760"/>
    </source>
</evidence>
<dbReference type="Pfam" id="PF07698">
    <property type="entry name" value="7TM-7TMR_HD"/>
    <property type="match status" value="1"/>
</dbReference>
<dbReference type="SUPFAM" id="SSF109604">
    <property type="entry name" value="HD-domain/PDEase-like"/>
    <property type="match status" value="1"/>
</dbReference>
<dbReference type="InterPro" id="IPR011624">
    <property type="entry name" value="Metal-dep_PHydrolase_7TM_extra"/>
</dbReference>
<dbReference type="EMBL" id="JACHGJ010000001">
    <property type="protein sequence ID" value="MBB6478537.1"/>
    <property type="molecule type" value="Genomic_DNA"/>
</dbReference>
<feature type="transmembrane region" description="Helical" evidence="1">
    <location>
        <begin position="21"/>
        <end position="41"/>
    </location>
</feature>
<dbReference type="Gene3D" id="1.10.3210.10">
    <property type="entry name" value="Hypothetical protein af1432"/>
    <property type="match status" value="1"/>
</dbReference>
<evidence type="ECO:0000259" key="2">
    <source>
        <dbReference type="PROSITE" id="PS51831"/>
    </source>
</evidence>
<feature type="transmembrane region" description="Helical" evidence="1">
    <location>
        <begin position="468"/>
        <end position="489"/>
    </location>
</feature>
<dbReference type="Pfam" id="PF07697">
    <property type="entry name" value="7TMR-HDED"/>
    <property type="match status" value="1"/>
</dbReference>
<dbReference type="CDD" id="cd00077">
    <property type="entry name" value="HDc"/>
    <property type="match status" value="1"/>
</dbReference>
<keyword evidence="4" id="KW-1185">Reference proteome</keyword>
<feature type="transmembrane region" description="Helical" evidence="1">
    <location>
        <begin position="340"/>
        <end position="360"/>
    </location>
</feature>
<dbReference type="InterPro" id="IPR011621">
    <property type="entry name" value="Metal-dep_PHydrolase_7TM_intra"/>
</dbReference>
<dbReference type="Proteomes" id="UP000587760">
    <property type="component" value="Unassembled WGS sequence"/>
</dbReference>
<sequence length="739" mass="83163">MAELIQTKSAEHNSAAGKISVPLITIIISYILCVFMFSFFGNFERIFHSDSYLDYQVGDVVKEDIYSDIDLFLIDEAATERKKNLAESLAFPVFKIYDNITRDVLTSFDTFESELKLFLETDPADITDFHFTSGLDEALDRETLIEFLQLEELPLVLETTDNIVQTLMNRGIAYNEDKNLIPPSGIVEVWRESGDKFDKTFLKYNQIPRLDSLSEYIFNELNGQDLDQTMIQASIVFSQYFIRENCFPDEFQTRLNKDLAASKVKPVEIYLGKGEKILEKGLVVTPEIESRLQAIRTAKGSGSSLVFFSPIIFAAFLFAFAAIYFKVFSPEKTGNFQIGIIIYSSLVLIVLVSYMIILFAGTPGDLAPGIYIPVALFSMLVTLLTNKKTGLIFQLIQSLALYYISGFNLEYLVLPLVYGITASLVIEGAARRLDMIRAGLIQGGAQAFFFVLFLMINDPGLYRALWGSSIVFVNGFISSILALGLLPVLEHWLRTSTKFRLIELSDSNAPVLKNMLAKAPGTYIHSMNVANLAEMACQEIGANTLLARVGGLYHDIGKVDQSEYFIENQTDVNKHDDMKPSLSAAVLKAHVKIGIEKGHDLNLPNDVIDIIAQHHATSTMKYFYDRAMKEKGNTKVNRDDFSYSGPNPQTREAAIVMLADTIEAATRTLKKPSLAKLEKYVWELIMDKFICGELNDCSLTFKDMEFVKDSFVHVLAGHFHTRIEYPDDQKNKEKENSNE</sequence>
<gene>
    <name evidence="3" type="ORF">HNR50_000170</name>
</gene>
<organism evidence="3 4">
    <name type="scientific">Spirochaeta isovalerica</name>
    <dbReference type="NCBI Taxonomy" id="150"/>
    <lineage>
        <taxon>Bacteria</taxon>
        <taxon>Pseudomonadati</taxon>
        <taxon>Spirochaetota</taxon>
        <taxon>Spirochaetia</taxon>
        <taxon>Spirochaetales</taxon>
        <taxon>Spirochaetaceae</taxon>
        <taxon>Spirochaeta</taxon>
    </lineage>
</organism>
<evidence type="ECO:0000256" key="1">
    <source>
        <dbReference type="SAM" id="Phobius"/>
    </source>
</evidence>
<dbReference type="PANTHER" id="PTHR36442">
    <property type="entry name" value="CYCLIC-DI-AMP PHOSPHODIESTERASE PGPH"/>
    <property type="match status" value="1"/>
</dbReference>
<feature type="domain" description="HD" evidence="2">
    <location>
        <begin position="522"/>
        <end position="665"/>
    </location>
</feature>
<accession>A0A841R5W2</accession>